<keyword evidence="4" id="KW-1185">Reference proteome</keyword>
<dbReference type="OrthoDB" id="9771073at2"/>
<dbReference type="PRINTS" id="PR01713">
    <property type="entry name" value="NUCEPIMERASE"/>
</dbReference>
<dbReference type="AlphaFoldDB" id="A0A1Y1RWQ8"/>
<dbReference type="InterPro" id="IPR016040">
    <property type="entry name" value="NAD(P)-bd_dom"/>
</dbReference>
<keyword evidence="1" id="KW-0520">NAD</keyword>
<dbReference type="PANTHER" id="PTHR43574">
    <property type="entry name" value="EPIMERASE-RELATED"/>
    <property type="match status" value="1"/>
</dbReference>
<dbReference type="Gene3D" id="3.90.25.10">
    <property type="entry name" value="UDP-galactose 4-epimerase, domain 1"/>
    <property type="match status" value="1"/>
</dbReference>
<dbReference type="Proteomes" id="UP000192343">
    <property type="component" value="Unassembled WGS sequence"/>
</dbReference>
<gene>
    <name evidence="3" type="ORF">B4O97_11965</name>
</gene>
<protein>
    <submittedName>
        <fullName evidence="3">Epimerase</fullName>
    </submittedName>
</protein>
<dbReference type="Pfam" id="PF16363">
    <property type="entry name" value="GDP_Man_Dehyd"/>
    <property type="match status" value="1"/>
</dbReference>
<comment type="caution">
    <text evidence="3">The sequence shown here is derived from an EMBL/GenBank/DDBJ whole genome shotgun (WGS) entry which is preliminary data.</text>
</comment>
<sequence>MRIIITGAAGFIGSNLSRRLIGGHRVIGIDNFDPFYDRRIKERNLVGLKDHTNFRLYEADITDASEMERIFQEEKPDLVVHLAARAGVRPSIENPAGYAETNINGTISLLQAARKAGVRDFVFASSSSVYGNTKEVPFSESSFVDHPISPYAATKKAGELICHTYSHLYGMRIASLRFFTVYGRGQRPDLAIAKFTRMIDHDEEIPFYGDGTTERDYTYIDDILDGIQGAVRWLLEQKEGTHEVFNLGESHTTTLSDLVATIEKALGKKARIKRLPMQPGDVLRTFADVSKARKAFGYNPSTLLAGGVEAYIKWYRENSGTRY</sequence>
<dbReference type="RefSeq" id="WP_083051103.1">
    <property type="nucleotide sequence ID" value="NZ_MWQY01000012.1"/>
</dbReference>
<evidence type="ECO:0000313" key="4">
    <source>
        <dbReference type="Proteomes" id="UP000192343"/>
    </source>
</evidence>
<dbReference type="Gene3D" id="3.40.50.720">
    <property type="entry name" value="NAD(P)-binding Rossmann-like Domain"/>
    <property type="match status" value="1"/>
</dbReference>
<evidence type="ECO:0000256" key="1">
    <source>
        <dbReference type="ARBA" id="ARBA00023027"/>
    </source>
</evidence>
<feature type="domain" description="NAD(P)-binding" evidence="2">
    <location>
        <begin position="4"/>
        <end position="309"/>
    </location>
</feature>
<reference evidence="3 4" key="1">
    <citation type="submission" date="2017-03" db="EMBL/GenBank/DDBJ databases">
        <title>Draft Genome sequence of Marispirochaeta sp. strain JC444.</title>
        <authorList>
            <person name="Shivani Y."/>
            <person name="Subhash Y."/>
            <person name="Sasikala C."/>
            <person name="Ramana C."/>
        </authorList>
    </citation>
    <scope>NUCLEOTIDE SEQUENCE [LARGE SCALE GENOMIC DNA]</scope>
    <source>
        <strain evidence="3 4">JC444</strain>
    </source>
</reference>
<proteinExistence type="predicted"/>
<evidence type="ECO:0000313" key="3">
    <source>
        <dbReference type="EMBL" id="ORC34656.1"/>
    </source>
</evidence>
<dbReference type="InterPro" id="IPR036291">
    <property type="entry name" value="NAD(P)-bd_dom_sf"/>
</dbReference>
<organism evidence="3 4">
    <name type="scientific">Marispirochaeta aestuarii</name>
    <dbReference type="NCBI Taxonomy" id="1963862"/>
    <lineage>
        <taxon>Bacteria</taxon>
        <taxon>Pseudomonadati</taxon>
        <taxon>Spirochaetota</taxon>
        <taxon>Spirochaetia</taxon>
        <taxon>Spirochaetales</taxon>
        <taxon>Spirochaetaceae</taxon>
        <taxon>Marispirochaeta</taxon>
    </lineage>
</organism>
<dbReference type="EMBL" id="MWQY01000012">
    <property type="protein sequence ID" value="ORC34656.1"/>
    <property type="molecule type" value="Genomic_DNA"/>
</dbReference>
<dbReference type="SUPFAM" id="SSF51735">
    <property type="entry name" value="NAD(P)-binding Rossmann-fold domains"/>
    <property type="match status" value="1"/>
</dbReference>
<dbReference type="STRING" id="1963862.B4O97_11965"/>
<evidence type="ECO:0000259" key="2">
    <source>
        <dbReference type="Pfam" id="PF16363"/>
    </source>
</evidence>
<accession>A0A1Y1RWQ8</accession>
<name>A0A1Y1RWQ8_9SPIO</name>